<evidence type="ECO:0000256" key="1">
    <source>
        <dbReference type="ARBA" id="ARBA00008668"/>
    </source>
</evidence>
<accession>A0A200QFD6</accession>
<evidence type="ECO:0000256" key="5">
    <source>
        <dbReference type="SAM" id="MobiDB-lite"/>
    </source>
</evidence>
<dbReference type="Proteomes" id="UP000195402">
    <property type="component" value="Unassembled WGS sequence"/>
</dbReference>
<keyword evidence="6" id="KW-1133">Transmembrane helix</keyword>
<dbReference type="Pfam" id="PF00657">
    <property type="entry name" value="Lipase_GDSL"/>
    <property type="match status" value="3"/>
</dbReference>
<keyword evidence="6" id="KW-0472">Membrane</keyword>
<keyword evidence="3" id="KW-0378">Hydrolase</keyword>
<protein>
    <submittedName>
        <fullName evidence="7">Lipase</fullName>
    </submittedName>
</protein>
<dbReference type="AlphaFoldDB" id="A0A200QFD6"/>
<evidence type="ECO:0000256" key="6">
    <source>
        <dbReference type="SAM" id="Phobius"/>
    </source>
</evidence>
<dbReference type="Gene3D" id="3.40.50.1110">
    <property type="entry name" value="SGNH hydrolase"/>
    <property type="match status" value="3"/>
</dbReference>
<evidence type="ECO:0000256" key="3">
    <source>
        <dbReference type="ARBA" id="ARBA00022801"/>
    </source>
</evidence>
<keyword evidence="6" id="KW-0812">Transmembrane</keyword>
<dbReference type="Pfam" id="PF14223">
    <property type="entry name" value="Retrotran_gag_2"/>
    <property type="match status" value="1"/>
</dbReference>
<dbReference type="GO" id="GO:0016788">
    <property type="term" value="F:hydrolase activity, acting on ester bonds"/>
    <property type="evidence" value="ECO:0007669"/>
    <property type="project" value="InterPro"/>
</dbReference>
<gene>
    <name evidence="7" type="ORF">BVC80_659g5</name>
</gene>
<keyword evidence="8" id="KW-1185">Reference proteome</keyword>
<dbReference type="PANTHER" id="PTHR22835">
    <property type="entry name" value="ZINC FINGER FYVE DOMAIN CONTAINING PROTEIN"/>
    <property type="match status" value="1"/>
</dbReference>
<dbReference type="EMBL" id="MVGT01002164">
    <property type="protein sequence ID" value="OVA09186.1"/>
    <property type="molecule type" value="Genomic_DNA"/>
</dbReference>
<keyword evidence="2" id="KW-0732">Signal</keyword>
<feature type="compositionally biased region" description="Polar residues" evidence="5">
    <location>
        <begin position="174"/>
        <end position="205"/>
    </location>
</feature>
<feature type="transmembrane region" description="Helical" evidence="6">
    <location>
        <begin position="948"/>
        <end position="967"/>
    </location>
</feature>
<feature type="region of interest" description="Disordered" evidence="5">
    <location>
        <begin position="174"/>
        <end position="207"/>
    </location>
</feature>
<dbReference type="InParanoid" id="A0A200QFD6"/>
<evidence type="ECO:0000313" key="8">
    <source>
        <dbReference type="Proteomes" id="UP000195402"/>
    </source>
</evidence>
<evidence type="ECO:0000256" key="2">
    <source>
        <dbReference type="ARBA" id="ARBA00022729"/>
    </source>
</evidence>
<dbReference type="InterPro" id="IPR001087">
    <property type="entry name" value="GDSL"/>
</dbReference>
<proteinExistence type="inferred from homology"/>
<evidence type="ECO:0000256" key="4">
    <source>
        <dbReference type="ARBA" id="ARBA00023180"/>
    </source>
</evidence>
<comment type="caution">
    <text evidence="7">The sequence shown here is derived from an EMBL/GenBank/DDBJ whole genome shotgun (WGS) entry which is preliminary data.</text>
</comment>
<evidence type="ECO:0000313" key="7">
    <source>
        <dbReference type="EMBL" id="OVA09186.1"/>
    </source>
</evidence>
<organism evidence="7 8">
    <name type="scientific">Macleaya cordata</name>
    <name type="common">Five-seeded plume-poppy</name>
    <name type="synonym">Bocconia cordata</name>
    <dbReference type="NCBI Taxonomy" id="56857"/>
    <lineage>
        <taxon>Eukaryota</taxon>
        <taxon>Viridiplantae</taxon>
        <taxon>Streptophyta</taxon>
        <taxon>Embryophyta</taxon>
        <taxon>Tracheophyta</taxon>
        <taxon>Spermatophyta</taxon>
        <taxon>Magnoliopsida</taxon>
        <taxon>Ranunculales</taxon>
        <taxon>Papaveraceae</taxon>
        <taxon>Papaveroideae</taxon>
        <taxon>Macleaya</taxon>
    </lineage>
</organism>
<dbReference type="InterPro" id="IPR035669">
    <property type="entry name" value="SGNH_plant_lipase-like"/>
</dbReference>
<dbReference type="PANTHER" id="PTHR22835:SF683">
    <property type="entry name" value="OS05G0506800 PROTEIN"/>
    <property type="match status" value="1"/>
</dbReference>
<dbReference type="OrthoDB" id="1600564at2759"/>
<comment type="similarity">
    <text evidence="1">Belongs to the 'GDSL' lipolytic enzyme family.</text>
</comment>
<dbReference type="InterPro" id="IPR036514">
    <property type="entry name" value="SGNH_hydro_sf"/>
</dbReference>
<dbReference type="SUPFAM" id="SSF52266">
    <property type="entry name" value="SGNH hydrolase"/>
    <property type="match status" value="3"/>
</dbReference>
<keyword evidence="4" id="KW-0325">Glycoprotein</keyword>
<reference evidence="7 8" key="1">
    <citation type="journal article" date="2017" name="Mol. Plant">
        <title>The Genome of Medicinal Plant Macleaya cordata Provides New Insights into Benzylisoquinoline Alkaloids Metabolism.</title>
        <authorList>
            <person name="Liu X."/>
            <person name="Liu Y."/>
            <person name="Huang P."/>
            <person name="Ma Y."/>
            <person name="Qing Z."/>
            <person name="Tang Q."/>
            <person name="Cao H."/>
            <person name="Cheng P."/>
            <person name="Zheng Y."/>
            <person name="Yuan Z."/>
            <person name="Zhou Y."/>
            <person name="Liu J."/>
            <person name="Tang Z."/>
            <person name="Zhuo Y."/>
            <person name="Zhang Y."/>
            <person name="Yu L."/>
            <person name="Huang J."/>
            <person name="Yang P."/>
            <person name="Peng Q."/>
            <person name="Zhang J."/>
            <person name="Jiang W."/>
            <person name="Zhang Z."/>
            <person name="Lin K."/>
            <person name="Ro D.K."/>
            <person name="Chen X."/>
            <person name="Xiong X."/>
            <person name="Shang Y."/>
            <person name="Huang S."/>
            <person name="Zeng J."/>
        </authorList>
    </citation>
    <scope>NUCLEOTIDE SEQUENCE [LARGE SCALE GENOMIC DNA]</scope>
    <source>
        <strain evidence="8">cv. BLH2017</strain>
        <tissue evidence="7">Root</tissue>
    </source>
</reference>
<dbReference type="CDD" id="cd01837">
    <property type="entry name" value="SGNH_plant_lipase_like"/>
    <property type="match status" value="1"/>
</dbReference>
<sequence length="1064" mass="118040">MAASTTTIQNLHINHLISVKLDETNYLLWLTQFKPLLKGYKHQGLSTSREVWIALEKRFAPKTRAHHMHLRQELQTLRNGNKIMQQYFSFAKQLFDALAASGNPITDNDLQQAILSGLDQSYDAIVTSLTTLITVDMDEFFAHLLTYDMRLELQMASLQQPIANVATTNRAFDSRSQTFDRSATRSSNRGHNQPRSRSNNTQQPHLQGPCQLCAESVGLPLLPPYLGNSSHDFRQGVNFAVKGATALDASFFVEKQIHVETNLSLGSLIEQGAVTLVVPGNLPIGCSSIYLTLFESPNKDDYSARTGCLKWLNKFSKYHNKLLQNELDRLRALHPHTNIIYADYYNAAMRLYHSPNQLGFKRGALRACCGGGGPYNYNSTTKCGEVGSELCDDPSLYVAWDGIHLTEAAYRVMAAALLQDHQITNSVSYGCYKSIFSFGDSLTDTGNRLYWQGDKPSSIGQFPYGETFFHRPTGRYCDGRLIVDFIAESLGLPLLPPYLGNSSHDFRQGVNFAVGGATALNASFFIERQIHVETNFSLGVQLDWFRQLLPSLCDPSSSNDCLEFLSKSLFLVGEIGGNDYNHPFFERRSLAEIQTFVPKVIDAISFAINSLIQQGAVTLVVPGNLPIGCSSIYLTKFESPNKDEYSAMGCLKWLNKFSKYHNKLLQKELDRLRVLHPHTNIIYADYYNAAMQFYRSPNQLGFKSGALTACCGGGGPYNYNSTATCGKVGSELCDDPSWYVSWDGIHLTEAAYRIIATALLQDHQITNNLSCAYSLPRHFGDSLTDTGNLLYSQGDNPSNIGRLPYGETYFHRPTGRSPDGRLVIDFIAHSVGLPLLRPYLLVNRSNNNHEFRQGVNFAVAGATAMDVTFFEERNISTSPTNYSLGVLNSADDECFKFFSRSLFVVGEIGANDYNSALFHGKTLAEIRTFVPKVINTITSTIDSLIKEGAVTFLVPVIIPMGCAPIFLTNFKSMNKDDYDASTGCLEWPNKFRRGALRACCGGGGPYNFNSSIQCGNVGSNVCDDPSLQVSWNGIHLTEAAYRVLATALLKESFGAFFSHRSHAS</sequence>
<dbReference type="OMA" id="CSSIYLT"/>
<name>A0A200QFD6_MACCD</name>
<dbReference type="FunFam" id="3.40.50.1110:FF:000003">
    <property type="entry name" value="GDSL esterase/lipase APG"/>
    <property type="match status" value="1"/>
</dbReference>